<evidence type="ECO:0000313" key="3">
    <source>
        <dbReference type="Proteomes" id="UP000182379"/>
    </source>
</evidence>
<accession>A0A6N7VK79</accession>
<dbReference type="EMBL" id="VULN01000007">
    <property type="protein sequence ID" value="MSS82094.1"/>
    <property type="molecule type" value="Genomic_DNA"/>
</dbReference>
<reference evidence="2 3" key="1">
    <citation type="submission" date="2016-10" db="EMBL/GenBank/DDBJ databases">
        <authorList>
            <person name="Varghese N."/>
            <person name="Submissions S."/>
        </authorList>
    </citation>
    <scope>NUCLEOTIDE SEQUENCE [LARGE SCALE GENOMIC DNA]</scope>
    <source>
        <strain evidence="2 3">WCC6</strain>
    </source>
</reference>
<sequence>MNAKEYLQQGFYLDKKIESNLREVAELRHLCLGISAAGLEESHNPNRPTEAPFVRTIEKIWEREQEINREVDRLVDLKYEIGQVIDRVEDEAQRLVLRDRYIHFDAWEDIARSMGKGIRWIYAVHSDGVAAVEKILEERSTLQENAVDTH</sequence>
<evidence type="ECO:0000313" key="4">
    <source>
        <dbReference type="Proteomes" id="UP000441455"/>
    </source>
</evidence>
<dbReference type="Proteomes" id="UP000182379">
    <property type="component" value="Unassembled WGS sequence"/>
</dbReference>
<dbReference type="AlphaFoldDB" id="A0A6N7VK79"/>
<reference evidence="1 4" key="2">
    <citation type="submission" date="2019-08" db="EMBL/GenBank/DDBJ databases">
        <title>In-depth cultivation of the pig gut microbiome towards novel bacterial diversity and tailored functional studies.</title>
        <authorList>
            <person name="Wylensek D."/>
            <person name="Hitch T.C.A."/>
            <person name="Clavel T."/>
        </authorList>
    </citation>
    <scope>NUCLEOTIDE SEQUENCE [LARGE SCALE GENOMIC DNA]</scope>
    <source>
        <strain evidence="1 4">WCA-389-WT-5B</strain>
    </source>
</reference>
<comment type="caution">
    <text evidence="1">The sequence shown here is derived from an EMBL/GenBank/DDBJ whole genome shotgun (WGS) entry which is preliminary data.</text>
</comment>
<evidence type="ECO:0008006" key="5">
    <source>
        <dbReference type="Google" id="ProtNLM"/>
    </source>
</evidence>
<proteinExistence type="predicted"/>
<protein>
    <recommendedName>
        <fullName evidence="5">DUF1492 domain-containing protein</fullName>
    </recommendedName>
</protein>
<dbReference type="Proteomes" id="UP000441455">
    <property type="component" value="Unassembled WGS sequence"/>
</dbReference>
<dbReference type="RefSeq" id="WP_074707495.1">
    <property type="nucleotide sequence ID" value="NZ_FNOP01000015.1"/>
</dbReference>
<gene>
    <name evidence="1" type="ORF">FX155_05740</name>
    <name evidence="2" type="ORF">SAMN05216495_11527</name>
</gene>
<dbReference type="OrthoDB" id="3242975at2"/>
<organism evidence="1 4">
    <name type="scientific">Acidaminococcus fermentans</name>
    <dbReference type="NCBI Taxonomy" id="905"/>
    <lineage>
        <taxon>Bacteria</taxon>
        <taxon>Bacillati</taxon>
        <taxon>Bacillota</taxon>
        <taxon>Negativicutes</taxon>
        <taxon>Acidaminococcales</taxon>
        <taxon>Acidaminococcaceae</taxon>
        <taxon>Acidaminococcus</taxon>
    </lineage>
</organism>
<evidence type="ECO:0000313" key="1">
    <source>
        <dbReference type="EMBL" id="MSS82094.1"/>
    </source>
</evidence>
<name>A0A6N7VK79_ACIFE</name>
<evidence type="ECO:0000313" key="2">
    <source>
        <dbReference type="EMBL" id="SDX17483.1"/>
    </source>
</evidence>
<dbReference type="EMBL" id="FNOP01000015">
    <property type="protein sequence ID" value="SDX17483.1"/>
    <property type="molecule type" value="Genomic_DNA"/>
</dbReference>